<sequence>MTSIFTARLVLLPLSCEMIEKRLAHEEFNLIADTPEGPLSVHFDSQWAGGLRDLFPHLLEQMRRQGLAAQAGIFCVALRETGQAVGDIGTKGQPSAAGEQEIGYGFNPAHWGQGYATEAVSALVQQLVAQPEIKVVTAQTAQSNRASERVLEKLAFTRTGQSWDEEDGDLTVWSKSKH</sequence>
<dbReference type="InterPro" id="IPR000182">
    <property type="entry name" value="GNAT_dom"/>
</dbReference>
<accession>A0ABP9VB78</accession>
<feature type="domain" description="N-acetyltransferase" evidence="1">
    <location>
        <begin position="34"/>
        <end position="178"/>
    </location>
</feature>
<gene>
    <name evidence="2" type="ORF">Dxin01_02258</name>
</gene>
<dbReference type="Proteomes" id="UP001458946">
    <property type="component" value="Unassembled WGS sequence"/>
</dbReference>
<name>A0ABP9VB78_9DEIO</name>
<proteinExistence type="predicted"/>
<dbReference type="SUPFAM" id="SSF55729">
    <property type="entry name" value="Acyl-CoA N-acyltransferases (Nat)"/>
    <property type="match status" value="1"/>
</dbReference>
<dbReference type="EMBL" id="BAABRN010000024">
    <property type="protein sequence ID" value="GAA5502514.1"/>
    <property type="molecule type" value="Genomic_DNA"/>
</dbReference>
<evidence type="ECO:0000313" key="3">
    <source>
        <dbReference type="Proteomes" id="UP001458946"/>
    </source>
</evidence>
<dbReference type="Pfam" id="PF13302">
    <property type="entry name" value="Acetyltransf_3"/>
    <property type="match status" value="1"/>
</dbReference>
<dbReference type="InterPro" id="IPR016181">
    <property type="entry name" value="Acyl_CoA_acyltransferase"/>
</dbReference>
<evidence type="ECO:0000313" key="2">
    <source>
        <dbReference type="EMBL" id="GAA5502514.1"/>
    </source>
</evidence>
<keyword evidence="3" id="KW-1185">Reference proteome</keyword>
<dbReference type="Gene3D" id="3.40.630.30">
    <property type="match status" value="1"/>
</dbReference>
<dbReference type="InterPro" id="IPR051531">
    <property type="entry name" value="N-acetyltransferase"/>
</dbReference>
<dbReference type="PROSITE" id="PS51186">
    <property type="entry name" value="GNAT"/>
    <property type="match status" value="1"/>
</dbReference>
<comment type="caution">
    <text evidence="2">The sequence shown here is derived from an EMBL/GenBank/DDBJ whole genome shotgun (WGS) entry which is preliminary data.</text>
</comment>
<evidence type="ECO:0000259" key="1">
    <source>
        <dbReference type="PROSITE" id="PS51186"/>
    </source>
</evidence>
<organism evidence="2 3">
    <name type="scientific">Deinococcus xinjiangensis</name>
    <dbReference type="NCBI Taxonomy" id="457454"/>
    <lineage>
        <taxon>Bacteria</taxon>
        <taxon>Thermotogati</taxon>
        <taxon>Deinococcota</taxon>
        <taxon>Deinococci</taxon>
        <taxon>Deinococcales</taxon>
        <taxon>Deinococcaceae</taxon>
        <taxon>Deinococcus</taxon>
    </lineage>
</organism>
<reference evidence="2 3" key="1">
    <citation type="submission" date="2024-02" db="EMBL/GenBank/DDBJ databases">
        <title>Deinococcus xinjiangensis NBRC 107630.</title>
        <authorList>
            <person name="Ichikawa N."/>
            <person name="Katano-Makiyama Y."/>
            <person name="Hidaka K."/>
        </authorList>
    </citation>
    <scope>NUCLEOTIDE SEQUENCE [LARGE SCALE GENOMIC DNA]</scope>
    <source>
        <strain evidence="2 3">NBRC 107630</strain>
    </source>
</reference>
<dbReference type="PANTHER" id="PTHR43792">
    <property type="entry name" value="GNAT FAMILY, PUTATIVE (AFU_ORTHOLOGUE AFUA_3G00765)-RELATED-RELATED"/>
    <property type="match status" value="1"/>
</dbReference>
<dbReference type="PANTHER" id="PTHR43792:SF13">
    <property type="entry name" value="ACETYLTRANSFERASE"/>
    <property type="match status" value="1"/>
</dbReference>
<protein>
    <recommendedName>
        <fullName evidence="1">N-acetyltransferase domain-containing protein</fullName>
    </recommendedName>
</protein>